<proteinExistence type="predicted"/>
<dbReference type="Pfam" id="PF00106">
    <property type="entry name" value="adh_short"/>
    <property type="match status" value="1"/>
</dbReference>
<dbReference type="Proteomes" id="UP001208938">
    <property type="component" value="Unassembled WGS sequence"/>
</dbReference>
<organism evidence="1 2">
    <name type="scientific">Pararhodobacter zhoushanensis</name>
    <dbReference type="NCBI Taxonomy" id="2479545"/>
    <lineage>
        <taxon>Bacteria</taxon>
        <taxon>Pseudomonadati</taxon>
        <taxon>Pseudomonadota</taxon>
        <taxon>Alphaproteobacteria</taxon>
        <taxon>Rhodobacterales</taxon>
        <taxon>Paracoccaceae</taxon>
        <taxon>Pararhodobacter</taxon>
    </lineage>
</organism>
<dbReference type="Gene3D" id="3.40.50.720">
    <property type="entry name" value="NAD(P)-binding Rossmann-like Domain"/>
    <property type="match status" value="1"/>
</dbReference>
<protein>
    <submittedName>
        <fullName evidence="1">NAD(P)-dependent oxidoreductase</fullName>
    </submittedName>
</protein>
<dbReference type="EMBL" id="JAPDFL010000001">
    <property type="protein sequence ID" value="MCW1933078.1"/>
    <property type="molecule type" value="Genomic_DNA"/>
</dbReference>
<dbReference type="PANTHER" id="PTHR42808">
    <property type="entry name" value="HYDROXYSTEROID DEHYDROGENASE-LIKE PROTEIN 2"/>
    <property type="match status" value="1"/>
</dbReference>
<keyword evidence="2" id="KW-1185">Reference proteome</keyword>
<name>A0ABT3GZX4_9RHOB</name>
<dbReference type="PRINTS" id="PR00081">
    <property type="entry name" value="GDHRDH"/>
</dbReference>
<dbReference type="InterPro" id="IPR002347">
    <property type="entry name" value="SDR_fam"/>
</dbReference>
<evidence type="ECO:0000313" key="1">
    <source>
        <dbReference type="EMBL" id="MCW1933078.1"/>
    </source>
</evidence>
<evidence type="ECO:0000313" key="2">
    <source>
        <dbReference type="Proteomes" id="UP001208938"/>
    </source>
</evidence>
<accession>A0ABT3GZX4</accession>
<dbReference type="NCBIfam" id="NF006133">
    <property type="entry name" value="PRK08278.1"/>
    <property type="match status" value="1"/>
</dbReference>
<dbReference type="InterPro" id="IPR051935">
    <property type="entry name" value="HSDL2"/>
</dbReference>
<gene>
    <name evidence="1" type="ORF">OKW52_12625</name>
</gene>
<dbReference type="SUPFAM" id="SSF51735">
    <property type="entry name" value="NAD(P)-binding Rossmann-fold domains"/>
    <property type="match status" value="1"/>
</dbReference>
<reference evidence="1 2" key="1">
    <citation type="submission" date="2022-10" db="EMBL/GenBank/DDBJ databases">
        <title>Pararhodobacter sp. nov., isolated from marine algae.</title>
        <authorList>
            <person name="Choi B.J."/>
            <person name="Kim J.M."/>
            <person name="Lee J.K."/>
            <person name="Choi D.G."/>
            <person name="Jeon C.O."/>
        </authorList>
    </citation>
    <scope>NUCLEOTIDE SEQUENCE [LARGE SCALE GENOMIC DNA]</scope>
    <source>
        <strain evidence="1 2">ZQ420</strain>
    </source>
</reference>
<dbReference type="InterPro" id="IPR036291">
    <property type="entry name" value="NAD(P)-bd_dom_sf"/>
</dbReference>
<dbReference type="RefSeq" id="WP_264506027.1">
    <property type="nucleotide sequence ID" value="NZ_JAPDFL010000001.1"/>
</dbReference>
<comment type="caution">
    <text evidence="1">The sequence shown here is derived from an EMBL/GenBank/DDBJ whole genome shotgun (WGS) entry which is preliminary data.</text>
</comment>
<sequence>MTLDRSLADKTLFITGGSRGIGLAIALAAARDGANVAIAAKTVTAQPTLPGTIYDAAKAIEEAGGKALPLVCDVRDEAMVAHAIQQTVERFGGIDICVNNASAINLSGTQDISMKRFDLMQQVNTRATFMVSKLCLPHLQKSANPHILVLAPPLDLQARWFKDHPAYTLSKFGMSLCVLGLSAELATAGIAVNALWPMTAIDTAAVRNLLGGAALASVSRTPQIMADAAHAILTREARASTGMFFIDEEVLRAEGVTDFDRYAVSPGTALVRDLFVPDGSADQSVATLITALSGT</sequence>
<dbReference type="PANTHER" id="PTHR42808:SF3">
    <property type="entry name" value="HYDROXYSTEROID DEHYDROGENASE-LIKE PROTEIN 2"/>
    <property type="match status" value="1"/>
</dbReference>